<evidence type="ECO:0000256" key="1">
    <source>
        <dbReference type="SAM" id="SignalP"/>
    </source>
</evidence>
<accession>A0A9X4JTG0</accession>
<comment type="caution">
    <text evidence="3">The sequence shown here is derived from an EMBL/GenBank/DDBJ whole genome shotgun (WGS) entry which is preliminary data.</text>
</comment>
<evidence type="ECO:0000313" key="3">
    <source>
        <dbReference type="EMBL" id="MDF9407390.1"/>
    </source>
</evidence>
<gene>
    <name evidence="3" type="ORF">L7E55_03285</name>
</gene>
<dbReference type="InterPro" id="IPR012854">
    <property type="entry name" value="Cu_amine_oxidase-like_N"/>
</dbReference>
<dbReference type="SUPFAM" id="SSF55383">
    <property type="entry name" value="Copper amine oxidase, domain N"/>
    <property type="match status" value="2"/>
</dbReference>
<dbReference type="Gene3D" id="3.30.457.10">
    <property type="entry name" value="Copper amine oxidase-like, N-terminal domain"/>
    <property type="match status" value="2"/>
</dbReference>
<dbReference type="Proteomes" id="UP001154312">
    <property type="component" value="Unassembled WGS sequence"/>
</dbReference>
<dbReference type="PANTHER" id="PTHR35788:SF1">
    <property type="entry name" value="EXPORTED PROTEIN"/>
    <property type="match status" value="1"/>
</dbReference>
<dbReference type="InterPro" id="IPR007391">
    <property type="entry name" value="Vancomycin_resist_VanW"/>
</dbReference>
<dbReference type="PANTHER" id="PTHR35788">
    <property type="entry name" value="EXPORTED PROTEIN-RELATED"/>
    <property type="match status" value="1"/>
</dbReference>
<name>A0A9X4JTG0_9FIRM</name>
<keyword evidence="4" id="KW-1185">Reference proteome</keyword>
<dbReference type="EMBL" id="JAKOAV010000004">
    <property type="protein sequence ID" value="MDF9407390.1"/>
    <property type="molecule type" value="Genomic_DNA"/>
</dbReference>
<reference evidence="3" key="1">
    <citation type="submission" date="2022-02" db="EMBL/GenBank/DDBJ databases">
        <authorList>
            <person name="Leng L."/>
        </authorList>
    </citation>
    <scope>NUCLEOTIDE SEQUENCE</scope>
    <source>
        <strain evidence="3">JI</strain>
    </source>
</reference>
<evidence type="ECO:0000259" key="2">
    <source>
        <dbReference type="Pfam" id="PF07833"/>
    </source>
</evidence>
<dbReference type="InterPro" id="IPR036582">
    <property type="entry name" value="Mao_N_sf"/>
</dbReference>
<sequence>MKRCGLIILMCLSLLFISIGMASAAPKNQAVFVANSQGYMLNGSVFQMDAAPFTVQDRVLVPLRYLAYALELDEKNVIWDPYGKSVELRTADKKIKLVVNSYTLLVNEKSYKMDVAPVLKDNQVFLPAKWVAEELGYSIGWDERMQALLIGAPENLPDPKSIPLKIIPLNIRPCELSESDLCLNQKISFSSILFYGEYANVYNAGVAANYVNGYVLNPEQEFSFNEVVGERTTQKGFITGYDILDNLTVGGGVCRTSTVLYQVATDAGLTILERHPHYLPVHYTPLGTDASVSYGTMDLRFVNNLPNPIIIYSGLNEEENGRRLWAELCERKILKKIDVAVLIKEPGSCWKSNIEKTHLVALEKDGTSFISMEQIGDLLHLSPEIKLVQGGTSTATVEINNQLISFTEGNKTVMINNTECQLNEAPFCLSNCNCNFWLPFKDWVNLTGGEVICIDSMPSSILLNLSGTSLVGKNL</sequence>
<organism evidence="3 4">
    <name type="scientific">Pelotomaculum isophthalicicum JI</name>
    <dbReference type="NCBI Taxonomy" id="947010"/>
    <lineage>
        <taxon>Bacteria</taxon>
        <taxon>Bacillati</taxon>
        <taxon>Bacillota</taxon>
        <taxon>Clostridia</taxon>
        <taxon>Eubacteriales</taxon>
        <taxon>Desulfotomaculaceae</taxon>
        <taxon>Pelotomaculum</taxon>
    </lineage>
</organism>
<dbReference type="Pfam" id="PF04294">
    <property type="entry name" value="VanW"/>
    <property type="match status" value="1"/>
</dbReference>
<evidence type="ECO:0000313" key="4">
    <source>
        <dbReference type="Proteomes" id="UP001154312"/>
    </source>
</evidence>
<feature type="signal peptide" evidence="1">
    <location>
        <begin position="1"/>
        <end position="24"/>
    </location>
</feature>
<dbReference type="RefSeq" id="WP_277442628.1">
    <property type="nucleotide sequence ID" value="NZ_JAKOAV010000004.1"/>
</dbReference>
<proteinExistence type="predicted"/>
<feature type="domain" description="Copper amine oxidase-like N-terminal" evidence="2">
    <location>
        <begin position="41"/>
        <end position="148"/>
    </location>
</feature>
<keyword evidence="1" id="KW-0732">Signal</keyword>
<dbReference type="InterPro" id="IPR052913">
    <property type="entry name" value="Glycopeptide_resist_protein"/>
</dbReference>
<feature type="chain" id="PRO_5040771765" evidence="1">
    <location>
        <begin position="25"/>
        <end position="475"/>
    </location>
</feature>
<dbReference type="AlphaFoldDB" id="A0A9X4JTG0"/>
<dbReference type="Pfam" id="PF07833">
    <property type="entry name" value="Cu_amine_oxidN1"/>
    <property type="match status" value="1"/>
</dbReference>
<protein>
    <submittedName>
        <fullName evidence="3">VanW family protein</fullName>
    </submittedName>
</protein>